<dbReference type="InterPro" id="IPR036291">
    <property type="entry name" value="NAD(P)-bd_dom_sf"/>
</dbReference>
<dbReference type="GO" id="GO:0006564">
    <property type="term" value="P:L-serine biosynthetic process"/>
    <property type="evidence" value="ECO:0007669"/>
    <property type="project" value="UniProtKB-UniRule"/>
</dbReference>
<keyword evidence="14" id="KW-1185">Reference proteome</keyword>
<dbReference type="Gene3D" id="3.30.1330.90">
    <property type="entry name" value="D-3-phosphoglycerate dehydrogenase, domain 3"/>
    <property type="match status" value="1"/>
</dbReference>
<organism evidence="13 14">
    <name type="scientific">Candidatus Syntropharchaeum caldarium</name>
    <dbReference type="NCBI Taxonomy" id="1838285"/>
    <lineage>
        <taxon>Archaea</taxon>
        <taxon>Methanobacteriati</taxon>
        <taxon>Methanobacteriota</taxon>
        <taxon>Stenosarchaea group</taxon>
        <taxon>Methanomicrobia</taxon>
        <taxon>Methanosarcinales</taxon>
        <taxon>ANME-2 cluster</taxon>
        <taxon>Candidatus Syntropharchaeum</taxon>
    </lineage>
</organism>
<dbReference type="GO" id="GO:0051287">
    <property type="term" value="F:NAD binding"/>
    <property type="evidence" value="ECO:0007669"/>
    <property type="project" value="UniProtKB-UniRule"/>
</dbReference>
<sequence>MSKKVLVAEPISERGLQILEKELEVDVLLKLKPEELIERIGDYDALIVRSETKVTKDVIDAASNLKIIGRAGVGVDNIDLEEATRKGIVVVNAPGGNTISAAEHTLALLFALTRRIPDANHALKVERKWERSKYLGVEITGKTLGLLGLGRIGTEVAKRARGLGMTVIAYDPFISKERADELGVVIAPFEEVIKTADYISVHTPLTKDTRHMIDRDAISKMKDGVRIINCARGGIIDEDALYEGITSGKVAGAALDVFETEPPFDSKLLELDNVIVTPHLGASTTEAQVNVAVTVAEEVANYLIRGHVRNAVNMAPISADALPMLTPYIKLSEMLGKLTIQLTSGRIKLIKITYGGEIAQKETGSEIVTIAALKGVLDHISSNVNFVNAPHIAKERGISVLETKTESIENFTSMITLQLETESETTTVSGTIFGKDETRIVRINDYWIDAPFSPYMLISRHINKPGVIGPVGMILGNGKINIGGMYVGGGVVGEASLMVLNIDSPVPNDILEEVKKVDGIIDAVIVQL</sequence>
<comment type="catalytic activity">
    <reaction evidence="8 9">
        <text>(2R)-3-phosphoglycerate + NAD(+) = 3-phosphooxypyruvate + NADH + H(+)</text>
        <dbReference type="Rhea" id="RHEA:12641"/>
        <dbReference type="ChEBI" id="CHEBI:15378"/>
        <dbReference type="ChEBI" id="CHEBI:18110"/>
        <dbReference type="ChEBI" id="CHEBI:57540"/>
        <dbReference type="ChEBI" id="CHEBI:57945"/>
        <dbReference type="ChEBI" id="CHEBI:58272"/>
        <dbReference type="EC" id="1.1.1.95"/>
    </reaction>
</comment>
<feature type="domain" description="D-isomer specific 2-hydroxyacid dehydrogenase catalytic" evidence="10">
    <location>
        <begin position="5"/>
        <end position="313"/>
    </location>
</feature>
<dbReference type="Pfam" id="PF02826">
    <property type="entry name" value="2-Hacid_dh_C"/>
    <property type="match status" value="1"/>
</dbReference>
<dbReference type="PATRIC" id="fig|1838285.3.peg.685"/>
<keyword evidence="7 9" id="KW-0718">Serine biosynthesis</keyword>
<reference evidence="13" key="1">
    <citation type="submission" date="2016-05" db="EMBL/GenBank/DDBJ databases">
        <title>Microbial consortia oxidize butane by reversing methanogenesis.</title>
        <authorList>
            <person name="Laso-Perez R."/>
            <person name="Richter M."/>
            <person name="Wegener G."/>
            <person name="Musat F."/>
        </authorList>
    </citation>
    <scope>NUCLEOTIDE SEQUENCE [LARGE SCALE GENOMIC DNA]</scope>
    <source>
        <strain evidence="13">BOX2</strain>
    </source>
</reference>
<dbReference type="SUPFAM" id="SSF143548">
    <property type="entry name" value="Serine metabolism enzymes domain"/>
    <property type="match status" value="1"/>
</dbReference>
<dbReference type="AlphaFoldDB" id="A0A1F2PBM3"/>
<keyword evidence="9" id="KW-0028">Amino-acid biosynthesis</keyword>
<dbReference type="InterPro" id="IPR006139">
    <property type="entry name" value="D-isomer_2_OHA_DH_cat_dom"/>
</dbReference>
<evidence type="ECO:0000256" key="9">
    <source>
        <dbReference type="RuleBase" id="RU363003"/>
    </source>
</evidence>
<evidence type="ECO:0000259" key="10">
    <source>
        <dbReference type="Pfam" id="PF00389"/>
    </source>
</evidence>
<dbReference type="GO" id="GO:0004617">
    <property type="term" value="F:phosphoglycerate dehydrogenase activity"/>
    <property type="evidence" value="ECO:0007669"/>
    <property type="project" value="UniProtKB-UniRule"/>
</dbReference>
<feature type="domain" description="D-isomer specific 2-hydroxyacid dehydrogenase NAD-binding" evidence="11">
    <location>
        <begin position="106"/>
        <end position="281"/>
    </location>
</feature>
<keyword evidence="6 9" id="KW-0520">NAD</keyword>
<dbReference type="NCBIfam" id="TIGR01327">
    <property type="entry name" value="PGDH"/>
    <property type="match status" value="1"/>
</dbReference>
<evidence type="ECO:0000256" key="2">
    <source>
        <dbReference type="ARBA" id="ARBA00005854"/>
    </source>
</evidence>
<comment type="caution">
    <text evidence="13">The sequence shown here is derived from an EMBL/GenBank/DDBJ whole genome shotgun (WGS) entry which is preliminary data.</text>
</comment>
<evidence type="ECO:0000259" key="11">
    <source>
        <dbReference type="Pfam" id="PF02826"/>
    </source>
</evidence>
<dbReference type="EMBL" id="LYOS01000002">
    <property type="protein sequence ID" value="OFV68036.1"/>
    <property type="molecule type" value="Genomic_DNA"/>
</dbReference>
<comment type="similarity">
    <text evidence="2 9">Belongs to the D-isomer specific 2-hydroxyacid dehydrogenase family.</text>
</comment>
<dbReference type="Proteomes" id="UP000186940">
    <property type="component" value="Unassembled WGS sequence"/>
</dbReference>
<evidence type="ECO:0000313" key="14">
    <source>
        <dbReference type="Proteomes" id="UP000186940"/>
    </source>
</evidence>
<dbReference type="SUPFAM" id="SSF55021">
    <property type="entry name" value="ACT-like"/>
    <property type="match status" value="1"/>
</dbReference>
<evidence type="ECO:0000256" key="5">
    <source>
        <dbReference type="ARBA" id="ARBA00023002"/>
    </source>
</evidence>
<dbReference type="EC" id="1.1.1.95" evidence="3 9"/>
<feature type="domain" description="D-3-phosphoglycerate dehydrogenase ASB" evidence="12">
    <location>
        <begin position="325"/>
        <end position="444"/>
    </location>
</feature>
<dbReference type="FunFam" id="3.30.1330.90:FF:000003">
    <property type="entry name" value="D-3-phosphoglycerate dehydrogenase"/>
    <property type="match status" value="1"/>
</dbReference>
<comment type="pathway">
    <text evidence="1 9">Amino-acid biosynthesis; L-serine biosynthesis; L-serine from 3-phospho-D-glycerate: step 1/3.</text>
</comment>
<dbReference type="CDD" id="cd04902">
    <property type="entry name" value="ACT_3PGDH-xct"/>
    <property type="match status" value="1"/>
</dbReference>
<dbReference type="SUPFAM" id="SSF51735">
    <property type="entry name" value="NAD(P)-binding Rossmann-fold domains"/>
    <property type="match status" value="1"/>
</dbReference>
<evidence type="ECO:0000313" key="13">
    <source>
        <dbReference type="EMBL" id="OFV68036.1"/>
    </source>
</evidence>
<gene>
    <name evidence="13" type="ORF">SCAL_000676</name>
</gene>
<dbReference type="PANTHER" id="PTHR42938">
    <property type="entry name" value="FORMATE DEHYDROGENASE 1"/>
    <property type="match status" value="1"/>
</dbReference>
<dbReference type="Pfam" id="PF00389">
    <property type="entry name" value="2-Hacid_dh"/>
    <property type="match status" value="1"/>
</dbReference>
<dbReference type="InterPro" id="IPR006236">
    <property type="entry name" value="PGDH"/>
</dbReference>
<evidence type="ECO:0000256" key="6">
    <source>
        <dbReference type="ARBA" id="ARBA00023027"/>
    </source>
</evidence>
<dbReference type="Gene3D" id="3.30.70.260">
    <property type="match status" value="1"/>
</dbReference>
<evidence type="ECO:0000256" key="8">
    <source>
        <dbReference type="ARBA" id="ARBA00048731"/>
    </source>
</evidence>
<dbReference type="STRING" id="1838285.SCAL_000676"/>
<dbReference type="InterPro" id="IPR006140">
    <property type="entry name" value="D-isomer_DH_NAD-bd"/>
</dbReference>
<dbReference type="UniPathway" id="UPA00135">
    <property type="reaction ID" value="UER00196"/>
</dbReference>
<accession>A0A1F2PBM3</accession>
<dbReference type="Pfam" id="PF19304">
    <property type="entry name" value="PGDH_inter"/>
    <property type="match status" value="1"/>
</dbReference>
<name>A0A1F2PBM3_9EURY</name>
<keyword evidence="5 9" id="KW-0560">Oxidoreductase</keyword>
<dbReference type="InterPro" id="IPR029009">
    <property type="entry name" value="ASB_dom_sf"/>
</dbReference>
<dbReference type="FunFam" id="3.40.50.720:FF:000021">
    <property type="entry name" value="D-3-phosphoglycerate dehydrogenase"/>
    <property type="match status" value="1"/>
</dbReference>
<evidence type="ECO:0000256" key="3">
    <source>
        <dbReference type="ARBA" id="ARBA00013143"/>
    </source>
</evidence>
<dbReference type="InterPro" id="IPR045626">
    <property type="entry name" value="PGDH_ASB_dom"/>
</dbReference>
<dbReference type="InterPro" id="IPR045865">
    <property type="entry name" value="ACT-like_dom_sf"/>
</dbReference>
<dbReference type="SUPFAM" id="SSF52283">
    <property type="entry name" value="Formate/glycerate dehydrogenase catalytic domain-like"/>
    <property type="match status" value="1"/>
</dbReference>
<evidence type="ECO:0000256" key="1">
    <source>
        <dbReference type="ARBA" id="ARBA00005216"/>
    </source>
</evidence>
<protein>
    <recommendedName>
        <fullName evidence="4 9">D-3-phosphoglycerate dehydrogenase</fullName>
        <ecNumber evidence="3 9">1.1.1.95</ecNumber>
    </recommendedName>
</protein>
<dbReference type="InterPro" id="IPR029753">
    <property type="entry name" value="D-isomer_DH_CS"/>
</dbReference>
<proteinExistence type="inferred from homology"/>
<evidence type="ECO:0000256" key="7">
    <source>
        <dbReference type="ARBA" id="ARBA00023299"/>
    </source>
</evidence>
<evidence type="ECO:0000256" key="4">
    <source>
        <dbReference type="ARBA" id="ARBA00021582"/>
    </source>
</evidence>
<dbReference type="PANTHER" id="PTHR42938:SF9">
    <property type="entry name" value="FORMATE DEHYDROGENASE 1"/>
    <property type="match status" value="1"/>
</dbReference>
<dbReference type="PROSITE" id="PS00671">
    <property type="entry name" value="D_2_HYDROXYACID_DH_3"/>
    <property type="match status" value="1"/>
</dbReference>
<dbReference type="Gene3D" id="3.40.50.720">
    <property type="entry name" value="NAD(P)-binding Rossmann-like Domain"/>
    <property type="match status" value="2"/>
</dbReference>
<evidence type="ECO:0000259" key="12">
    <source>
        <dbReference type="Pfam" id="PF19304"/>
    </source>
</evidence>
<dbReference type="CDD" id="cd12173">
    <property type="entry name" value="PGDH_4"/>
    <property type="match status" value="1"/>
</dbReference>